<keyword evidence="7" id="KW-0175">Coiled coil</keyword>
<dbReference type="PANTHER" id="PTHR12983:SF9">
    <property type="entry name" value="E3 UBIQUITIN-PROTEIN LIGASE RNF10"/>
    <property type="match status" value="1"/>
</dbReference>
<dbReference type="Gene3D" id="3.30.40.10">
    <property type="entry name" value="Zinc/RING finger domain, C3HC4 (zinc finger)"/>
    <property type="match status" value="1"/>
</dbReference>
<dbReference type="InterPro" id="IPR001841">
    <property type="entry name" value="Znf_RING"/>
</dbReference>
<evidence type="ECO:0000313" key="11">
    <source>
        <dbReference type="Proteomes" id="UP000612746"/>
    </source>
</evidence>
<dbReference type="Pfam" id="PF00097">
    <property type="entry name" value="zf-C3HC4"/>
    <property type="match status" value="1"/>
</dbReference>
<accession>A0A8H7PIP1</accession>
<dbReference type="InterPro" id="IPR013083">
    <property type="entry name" value="Znf_RING/FYVE/PHD"/>
</dbReference>
<dbReference type="SUPFAM" id="SSF57850">
    <property type="entry name" value="RING/U-box"/>
    <property type="match status" value="1"/>
</dbReference>
<comment type="subcellular location">
    <subcellularLocation>
        <location evidence="1">Cytoplasm</location>
    </subcellularLocation>
</comment>
<keyword evidence="3" id="KW-0479">Metal-binding</keyword>
<dbReference type="OrthoDB" id="302966at2759"/>
<dbReference type="PROSITE" id="PS00518">
    <property type="entry name" value="ZF_RING_1"/>
    <property type="match status" value="1"/>
</dbReference>
<evidence type="ECO:0000256" key="7">
    <source>
        <dbReference type="SAM" id="Coils"/>
    </source>
</evidence>
<evidence type="ECO:0000256" key="4">
    <source>
        <dbReference type="ARBA" id="ARBA00022771"/>
    </source>
</evidence>
<name>A0A8H7PIP1_9FUNG</name>
<dbReference type="PROSITE" id="PS50089">
    <property type="entry name" value="ZF_RING_2"/>
    <property type="match status" value="1"/>
</dbReference>
<protein>
    <recommendedName>
        <fullName evidence="9">RING-type domain-containing protein</fullName>
    </recommendedName>
</protein>
<dbReference type="GO" id="GO:0005737">
    <property type="term" value="C:cytoplasm"/>
    <property type="evidence" value="ECO:0007669"/>
    <property type="project" value="UniProtKB-SubCell"/>
</dbReference>
<evidence type="ECO:0000256" key="5">
    <source>
        <dbReference type="ARBA" id="ARBA00022833"/>
    </source>
</evidence>
<evidence type="ECO:0000256" key="1">
    <source>
        <dbReference type="ARBA" id="ARBA00004496"/>
    </source>
</evidence>
<feature type="domain" description="RING-type" evidence="9">
    <location>
        <begin position="184"/>
        <end position="228"/>
    </location>
</feature>
<evidence type="ECO:0000259" key="9">
    <source>
        <dbReference type="PROSITE" id="PS50089"/>
    </source>
</evidence>
<feature type="compositionally biased region" description="Basic and acidic residues" evidence="8">
    <location>
        <begin position="21"/>
        <end position="37"/>
    </location>
</feature>
<proteinExistence type="predicted"/>
<dbReference type="PANTHER" id="PTHR12983">
    <property type="entry name" value="RING FINGER 10 FAMILY MEMBER"/>
    <property type="match status" value="1"/>
</dbReference>
<feature type="compositionally biased region" description="Basic and acidic residues" evidence="8">
    <location>
        <begin position="581"/>
        <end position="598"/>
    </location>
</feature>
<evidence type="ECO:0000256" key="3">
    <source>
        <dbReference type="ARBA" id="ARBA00022723"/>
    </source>
</evidence>
<dbReference type="SMART" id="SM00184">
    <property type="entry name" value="RING"/>
    <property type="match status" value="1"/>
</dbReference>
<reference evidence="10" key="1">
    <citation type="submission" date="2020-12" db="EMBL/GenBank/DDBJ databases">
        <title>Metabolic potential, ecology and presence of endohyphal bacteria is reflected in genomic diversity of Mucoromycotina.</title>
        <authorList>
            <person name="Muszewska A."/>
            <person name="Okrasinska A."/>
            <person name="Steczkiewicz K."/>
            <person name="Drgas O."/>
            <person name="Orlowska M."/>
            <person name="Perlinska-Lenart U."/>
            <person name="Aleksandrzak-Piekarczyk T."/>
            <person name="Szatraj K."/>
            <person name="Zielenkiewicz U."/>
            <person name="Pilsyk S."/>
            <person name="Malc E."/>
            <person name="Mieczkowski P."/>
            <person name="Kruszewska J.S."/>
            <person name="Biernat P."/>
            <person name="Pawlowska J."/>
        </authorList>
    </citation>
    <scope>NUCLEOTIDE SEQUENCE</scope>
    <source>
        <strain evidence="10">WA0000051536</strain>
    </source>
</reference>
<comment type="caution">
    <text evidence="10">The sequence shown here is derived from an EMBL/GenBank/DDBJ whole genome shotgun (WGS) entry which is preliminary data.</text>
</comment>
<feature type="compositionally biased region" description="Basic residues" evidence="8">
    <location>
        <begin position="38"/>
        <end position="49"/>
    </location>
</feature>
<keyword evidence="5" id="KW-0862">Zinc</keyword>
<dbReference type="GO" id="GO:0000976">
    <property type="term" value="F:transcription cis-regulatory region binding"/>
    <property type="evidence" value="ECO:0007669"/>
    <property type="project" value="TreeGrafter"/>
</dbReference>
<dbReference type="InterPro" id="IPR018957">
    <property type="entry name" value="Znf_C3HC4_RING-type"/>
</dbReference>
<evidence type="ECO:0000256" key="8">
    <source>
        <dbReference type="SAM" id="MobiDB-lite"/>
    </source>
</evidence>
<dbReference type="CDD" id="cd16536">
    <property type="entry name" value="RING-HC_RNF10"/>
    <property type="match status" value="1"/>
</dbReference>
<feature type="coiled-coil region" evidence="7">
    <location>
        <begin position="395"/>
        <end position="425"/>
    </location>
</feature>
<dbReference type="GO" id="GO:0045944">
    <property type="term" value="P:positive regulation of transcription by RNA polymerase II"/>
    <property type="evidence" value="ECO:0007669"/>
    <property type="project" value="TreeGrafter"/>
</dbReference>
<keyword evidence="2" id="KW-0963">Cytoplasm</keyword>
<gene>
    <name evidence="10" type="ORF">INT44_006758</name>
</gene>
<evidence type="ECO:0000256" key="2">
    <source>
        <dbReference type="ARBA" id="ARBA00022490"/>
    </source>
</evidence>
<feature type="region of interest" description="Disordered" evidence="8">
    <location>
        <begin position="574"/>
        <end position="607"/>
    </location>
</feature>
<organism evidence="10 11">
    <name type="scientific">Umbelopsis vinacea</name>
    <dbReference type="NCBI Taxonomy" id="44442"/>
    <lineage>
        <taxon>Eukaryota</taxon>
        <taxon>Fungi</taxon>
        <taxon>Fungi incertae sedis</taxon>
        <taxon>Mucoromycota</taxon>
        <taxon>Mucoromycotina</taxon>
        <taxon>Umbelopsidomycetes</taxon>
        <taxon>Umbelopsidales</taxon>
        <taxon>Umbelopsidaceae</taxon>
        <taxon>Umbelopsis</taxon>
    </lineage>
</organism>
<dbReference type="Proteomes" id="UP000612746">
    <property type="component" value="Unassembled WGS sequence"/>
</dbReference>
<evidence type="ECO:0000256" key="6">
    <source>
        <dbReference type="PROSITE-ProRule" id="PRU00175"/>
    </source>
</evidence>
<feature type="region of interest" description="Disordered" evidence="8">
    <location>
        <begin position="1"/>
        <end position="85"/>
    </location>
</feature>
<dbReference type="EMBL" id="JAEPRA010000016">
    <property type="protein sequence ID" value="KAG2174495.1"/>
    <property type="molecule type" value="Genomic_DNA"/>
</dbReference>
<keyword evidence="11" id="KW-1185">Reference proteome</keyword>
<evidence type="ECO:0000313" key="10">
    <source>
        <dbReference type="EMBL" id="KAG2174495.1"/>
    </source>
</evidence>
<sequence>MNINAPNFVPISDAKSPSSDHTQDIKHPGKSPVERQQPRKHQNKPRSNRGKGSNRPQHHHHNSSQKTNKAQKGGPLHETHAHQDGQILSNLANTSTNKRGQVSLNHLLNFSFPERQAPQPVYAQRKVKTSSYQPYNKERFLNANFRFLVNPTGDYTVNLADPDLPINWADIEQVLISKSIPPTCPICLSQPTAARVTKCGHTFCLPCILHYLHLNDNPKKAWRKCPICYDAIYARDLKSVKFICVSAVLEHAIPNSFDQARVTNTPSHPVAGDLVDMSLIQRSGSSTLAFPISSSWPIPDNIYSAYTRPGTVFPPWHFTPDAMAFAKFMLASPEYLKSEYTRDYKELNDGLTEAKEWNATEEVQFFNSAIDIITNELANVPTRDTSDVSSSISTAQAILQAVQKYEGKRAEMEAKKAQQNQAEQHHLVDANVPEAYQQHQLSRTGSSSVLSQSTDSYSSVQPSSSAQPKPSDSAYSSPSYYFYQTADGQHVYLHPLDIKILKQEFTTYDKFPRSIVVRVNDVEESTLTEELRKRFKYLSHLPLTCDVTFLEVDLKGVVSDATLDHFSNELRIRQRKRNERSRREEKSNRLADAREKQAKPTSWASGHIDPGILHDDPFFTPSTGENTAAAEEAMLSEALLASTVEERGPRNAGPRTVWGTRAVESREPADDVEDEYDNWGEEQVIVNKKGKKKLVLMSTSARRRL</sequence>
<feature type="compositionally biased region" description="Low complexity" evidence="8">
    <location>
        <begin position="440"/>
        <end position="473"/>
    </location>
</feature>
<dbReference type="GO" id="GO:0008270">
    <property type="term" value="F:zinc ion binding"/>
    <property type="evidence" value="ECO:0007669"/>
    <property type="project" value="UniProtKB-KW"/>
</dbReference>
<dbReference type="AlphaFoldDB" id="A0A8H7PIP1"/>
<feature type="region of interest" description="Disordered" evidence="8">
    <location>
        <begin position="438"/>
        <end position="473"/>
    </location>
</feature>
<dbReference type="InterPro" id="IPR017907">
    <property type="entry name" value="Znf_RING_CS"/>
</dbReference>
<keyword evidence="4 6" id="KW-0863">Zinc-finger</keyword>
<dbReference type="InterPro" id="IPR039739">
    <property type="entry name" value="MAG2/RNF10"/>
</dbReference>